<protein>
    <submittedName>
        <fullName evidence="1">KLRD1 isoform 4</fullName>
    </submittedName>
</protein>
<gene>
    <name evidence="1" type="ORF">CR201_G0051055</name>
</gene>
<organism evidence="1">
    <name type="scientific">Pongo abelii</name>
    <name type="common">Sumatran orangutan</name>
    <name type="synonym">Pongo pygmaeus abelii</name>
    <dbReference type="NCBI Taxonomy" id="9601"/>
    <lineage>
        <taxon>Eukaryota</taxon>
        <taxon>Metazoa</taxon>
        <taxon>Chordata</taxon>
        <taxon>Craniata</taxon>
        <taxon>Vertebrata</taxon>
        <taxon>Euteleostomi</taxon>
        <taxon>Mammalia</taxon>
        <taxon>Eutheria</taxon>
        <taxon>Euarchontoglires</taxon>
        <taxon>Primates</taxon>
        <taxon>Haplorrhini</taxon>
        <taxon>Catarrhini</taxon>
        <taxon>Hominidae</taxon>
        <taxon>Pongo</taxon>
    </lineage>
</organism>
<dbReference type="EMBL" id="NDHI03003696">
    <property type="protein sequence ID" value="PNJ07648.1"/>
    <property type="molecule type" value="Genomic_DNA"/>
</dbReference>
<accession>A0A2J8RGK0</accession>
<proteinExistence type="predicted"/>
<dbReference type="AlphaFoldDB" id="A0A2J8RGK0"/>
<reference evidence="1" key="1">
    <citation type="submission" date="2017-12" db="EMBL/GenBank/DDBJ databases">
        <title>High-resolution comparative analysis of great ape genomes.</title>
        <authorList>
            <person name="Pollen A."/>
            <person name="Hastie A."/>
            <person name="Hormozdiari F."/>
            <person name="Dougherty M."/>
            <person name="Liu R."/>
            <person name="Chaisson M."/>
            <person name="Hoppe E."/>
            <person name="Hill C."/>
            <person name="Pang A."/>
            <person name="Hillier L."/>
            <person name="Baker C."/>
            <person name="Armstrong J."/>
            <person name="Shendure J."/>
            <person name="Paten B."/>
            <person name="Wilson R."/>
            <person name="Chao H."/>
            <person name="Schneider V."/>
            <person name="Ventura M."/>
            <person name="Kronenberg Z."/>
            <person name="Murali S."/>
            <person name="Gordon D."/>
            <person name="Cantsilieris S."/>
            <person name="Munson K."/>
            <person name="Nelson B."/>
            <person name="Raja A."/>
            <person name="Underwood J."/>
            <person name="Diekhans M."/>
            <person name="Fiddes I."/>
            <person name="Haussler D."/>
            <person name="Eichler E."/>
        </authorList>
    </citation>
    <scope>NUCLEOTIDE SEQUENCE [LARGE SCALE GENOMIC DNA]</scope>
    <source>
        <strain evidence="1">Susie</strain>
    </source>
</reference>
<evidence type="ECO:0000313" key="1">
    <source>
        <dbReference type="EMBL" id="PNJ07648.1"/>
    </source>
</evidence>
<feature type="non-terminal residue" evidence="1">
    <location>
        <position position="1"/>
    </location>
</feature>
<name>A0A2J8RGK0_PONAB</name>
<comment type="caution">
    <text evidence="1">The sequence shown here is derived from an EMBL/GenBank/DDBJ whole genome shotgun (WGS) entry which is preliminary data.</text>
</comment>
<sequence length="49" mass="5578">SSPSQYLFPLFETFNPKNCIAYNPNGNALDESCEDKNRYIYKVLLCCPG</sequence>